<organism evidence="1 2">
    <name type="scientific">Priestia megaterium Q3</name>
    <dbReference type="NCBI Taxonomy" id="1452722"/>
    <lineage>
        <taxon>Bacteria</taxon>
        <taxon>Bacillati</taxon>
        <taxon>Bacillota</taxon>
        <taxon>Bacilli</taxon>
        <taxon>Bacillales</taxon>
        <taxon>Bacillaceae</taxon>
        <taxon>Priestia</taxon>
    </lineage>
</organism>
<dbReference type="AlphaFoldDB" id="A0A806THR9"/>
<name>A0A806THR9_PRIMG</name>
<evidence type="ECO:0000313" key="2">
    <source>
        <dbReference type="Proteomes" id="UP000036410"/>
    </source>
</evidence>
<dbReference type="EMBL" id="CP010586">
    <property type="protein sequence ID" value="AKP77790.1"/>
    <property type="molecule type" value="Genomic_DNA"/>
</dbReference>
<dbReference type="Proteomes" id="UP000036410">
    <property type="component" value="Chromosome"/>
</dbReference>
<gene>
    <name evidence="1" type="ORF">AS52_02829</name>
</gene>
<proteinExistence type="predicted"/>
<evidence type="ECO:0000313" key="1">
    <source>
        <dbReference type="EMBL" id="AKP77790.1"/>
    </source>
</evidence>
<reference evidence="1 2" key="1">
    <citation type="submission" date="2015-01" db="EMBL/GenBank/DDBJ databases">
        <title>Genome sequence of bacillus megaterium Q3.</title>
        <authorList>
            <person name="Wang Y."/>
            <person name="Luo K."/>
            <person name="Bai L."/>
            <person name="Luo F."/>
        </authorList>
    </citation>
    <scope>NUCLEOTIDE SEQUENCE [LARGE SCALE GENOMIC DNA]</scope>
    <source>
        <strain evidence="1 2">Q3</strain>
    </source>
</reference>
<sequence length="30" mass="3251">MKINKTESVHKATKILLDIGPVISTKAARS</sequence>
<protein>
    <submittedName>
        <fullName evidence="1">Uncharacterized protein</fullName>
    </submittedName>
</protein>
<accession>A0A806THR9</accession>